<dbReference type="RefSeq" id="WP_092427543.1">
    <property type="nucleotide sequence ID" value="NZ_FOXM01000001.1"/>
</dbReference>
<feature type="compositionally biased region" description="Low complexity" evidence="1">
    <location>
        <begin position="75"/>
        <end position="89"/>
    </location>
</feature>
<evidence type="ECO:0000313" key="2">
    <source>
        <dbReference type="EMBL" id="SFP27880.1"/>
    </source>
</evidence>
<proteinExistence type="predicted"/>
<dbReference type="EMBL" id="FOXM01000001">
    <property type="protein sequence ID" value="SFP27880.1"/>
    <property type="molecule type" value="Genomic_DNA"/>
</dbReference>
<gene>
    <name evidence="2" type="ORF">SAMN05216229_101276</name>
</gene>
<organism evidence="2 3">
    <name type="scientific">Geopseudomonas sagittaria</name>
    <dbReference type="NCBI Taxonomy" id="1135990"/>
    <lineage>
        <taxon>Bacteria</taxon>
        <taxon>Pseudomonadati</taxon>
        <taxon>Pseudomonadota</taxon>
        <taxon>Gammaproteobacteria</taxon>
        <taxon>Pseudomonadales</taxon>
        <taxon>Pseudomonadaceae</taxon>
        <taxon>Geopseudomonas</taxon>
    </lineage>
</organism>
<protein>
    <recommendedName>
        <fullName evidence="4">DNA polymerase III subunit chi</fullName>
    </recommendedName>
</protein>
<dbReference type="AlphaFoldDB" id="A0A1I5P1Y3"/>
<keyword evidence="3" id="KW-1185">Reference proteome</keyword>
<name>A0A1I5P1Y3_9GAMM</name>
<evidence type="ECO:0000313" key="3">
    <source>
        <dbReference type="Proteomes" id="UP000243084"/>
    </source>
</evidence>
<sequence>MDTPPLPPHPAHLPDWASDELPLLTETVGEPAIPLLREPLLREPLLSEPADAVPLLSEQVPASPPAMPPAPPAAPASAPAASAASASDAAMPLAQIERELHAAAELIMQEVIDDYMLQIEAELHRRLEDHLASLLRAGRR</sequence>
<feature type="region of interest" description="Disordered" evidence="1">
    <location>
        <begin position="57"/>
        <end position="89"/>
    </location>
</feature>
<feature type="compositionally biased region" description="Pro residues" evidence="1">
    <location>
        <begin position="62"/>
        <end position="74"/>
    </location>
</feature>
<dbReference type="Proteomes" id="UP000243084">
    <property type="component" value="Unassembled WGS sequence"/>
</dbReference>
<accession>A0A1I5P1Y3</accession>
<reference evidence="3" key="1">
    <citation type="submission" date="2016-10" db="EMBL/GenBank/DDBJ databases">
        <authorList>
            <person name="Varghese N."/>
            <person name="Submissions S."/>
        </authorList>
    </citation>
    <scope>NUCLEOTIDE SEQUENCE [LARGE SCALE GENOMIC DNA]</scope>
    <source>
        <strain evidence="3">JCM 18195</strain>
    </source>
</reference>
<evidence type="ECO:0008006" key="4">
    <source>
        <dbReference type="Google" id="ProtNLM"/>
    </source>
</evidence>
<evidence type="ECO:0000256" key="1">
    <source>
        <dbReference type="SAM" id="MobiDB-lite"/>
    </source>
</evidence>
<dbReference type="OrthoDB" id="6196114at2"/>